<dbReference type="NCBIfam" id="NF003657">
    <property type="entry name" value="PRK05289.1"/>
    <property type="match status" value="1"/>
</dbReference>
<feature type="domain" description="UDP N-acetylglucosamine O-acyltransferase C-terminal" evidence="9">
    <location>
        <begin position="174"/>
        <end position="253"/>
    </location>
</feature>
<keyword evidence="7 8" id="KW-0012">Acyltransferase</keyword>
<dbReference type="InterPro" id="IPR029098">
    <property type="entry name" value="Acetyltransf_C"/>
</dbReference>
<keyword evidence="6 8" id="KW-0443">Lipid metabolism</keyword>
<evidence type="ECO:0000256" key="8">
    <source>
        <dbReference type="HAMAP-Rule" id="MF_00387"/>
    </source>
</evidence>
<dbReference type="PANTHER" id="PTHR43480:SF1">
    <property type="entry name" value="ACYL-[ACYL-CARRIER-PROTEIN]--UDP-N-ACETYLGLUCOSAMINE O-ACYLTRANSFERASE, MITOCHONDRIAL-RELATED"/>
    <property type="match status" value="1"/>
</dbReference>
<dbReference type="PROSITE" id="PS00101">
    <property type="entry name" value="HEXAPEP_TRANSFERASES"/>
    <property type="match status" value="2"/>
</dbReference>
<dbReference type="SUPFAM" id="SSF51161">
    <property type="entry name" value="Trimeric LpxA-like enzymes"/>
    <property type="match status" value="1"/>
</dbReference>
<keyword evidence="3 8" id="KW-0441">Lipid A biosynthesis</keyword>
<gene>
    <name evidence="10" type="primary">lpxA_1</name>
    <name evidence="8" type="synonym">lpxA</name>
    <name evidence="10" type="ORF">GCM10023213_01040</name>
</gene>
<keyword evidence="4 8" id="KW-0808">Transferase</keyword>
<dbReference type="Gene3D" id="2.160.10.10">
    <property type="entry name" value="Hexapeptide repeat proteins"/>
    <property type="match status" value="1"/>
</dbReference>
<dbReference type="PANTHER" id="PTHR43480">
    <property type="entry name" value="ACYL-[ACYL-CARRIER-PROTEIN]--UDP-N-ACETYLGLUCOSAMINE O-ACYLTRANSFERASE"/>
    <property type="match status" value="1"/>
</dbReference>
<reference evidence="11" key="1">
    <citation type="journal article" date="2019" name="Int. J. Syst. Evol. Microbiol.">
        <title>The Global Catalogue of Microorganisms (GCM) 10K type strain sequencing project: providing services to taxonomists for standard genome sequencing and annotation.</title>
        <authorList>
            <consortium name="The Broad Institute Genomics Platform"/>
            <consortium name="The Broad Institute Genome Sequencing Center for Infectious Disease"/>
            <person name="Wu L."/>
            <person name="Ma J."/>
        </authorList>
    </citation>
    <scope>NUCLEOTIDE SEQUENCE [LARGE SCALE GENOMIC DNA]</scope>
    <source>
        <strain evidence="11">JCM 18053</strain>
    </source>
</reference>
<dbReference type="NCBIfam" id="TIGR01852">
    <property type="entry name" value="lipid_A_lpxA"/>
    <property type="match status" value="1"/>
</dbReference>
<dbReference type="HAMAP" id="MF_00387">
    <property type="entry name" value="LpxA"/>
    <property type="match status" value="1"/>
</dbReference>
<evidence type="ECO:0000256" key="1">
    <source>
        <dbReference type="ARBA" id="ARBA00022490"/>
    </source>
</evidence>
<evidence type="ECO:0000256" key="4">
    <source>
        <dbReference type="ARBA" id="ARBA00022679"/>
    </source>
</evidence>
<comment type="caution">
    <text evidence="10">The sequence shown here is derived from an EMBL/GenBank/DDBJ whole genome shotgun (WGS) entry which is preliminary data.</text>
</comment>
<dbReference type="Pfam" id="PF00132">
    <property type="entry name" value="Hexapep"/>
    <property type="match status" value="1"/>
</dbReference>
<comment type="similarity">
    <text evidence="8">Belongs to the transferase hexapeptide repeat family. LpxA subfamily.</text>
</comment>
<comment type="subunit">
    <text evidence="8">Homotrimer.</text>
</comment>
<evidence type="ECO:0000256" key="6">
    <source>
        <dbReference type="ARBA" id="ARBA00023098"/>
    </source>
</evidence>
<evidence type="ECO:0000256" key="3">
    <source>
        <dbReference type="ARBA" id="ARBA00022556"/>
    </source>
</evidence>
<sequence length="266" mass="28435">MPIHPTAIIDPSAKIGADVTIGPYCIIGAGVELGDGTTLQHHVTVIGPTKIGKNNRFYAYGSIGQQTQDLKYAAEPTYLEIGDDNTFREFCSVHRATSPGDKTVIGSHNNFLSYVHIAHDCIVGNHVIFSNNGTLAGHVVVEDHVILGGLSAVHQFCRIGTRSIIGGCSKVVQDVTPYSTADGNPARTRGLNIVGLQRAGFTREQMRAIRAAFRKVYRSGLNNAQAVEELRSGPLTTEATVFTDFVSTTKRGITPGSKAGVEDGED</sequence>
<organism evidence="10 11">
    <name type="scientific">Prosthecobacter algae</name>
    <dbReference type="NCBI Taxonomy" id="1144682"/>
    <lineage>
        <taxon>Bacteria</taxon>
        <taxon>Pseudomonadati</taxon>
        <taxon>Verrucomicrobiota</taxon>
        <taxon>Verrucomicrobiia</taxon>
        <taxon>Verrucomicrobiales</taxon>
        <taxon>Verrucomicrobiaceae</taxon>
        <taxon>Prosthecobacter</taxon>
    </lineage>
</organism>
<keyword evidence="5 8" id="KW-0677">Repeat</keyword>
<dbReference type="InterPro" id="IPR011004">
    <property type="entry name" value="Trimer_LpxA-like_sf"/>
</dbReference>
<dbReference type="Gene3D" id="1.20.1180.10">
    <property type="entry name" value="Udp N-acetylglucosamine O-acyltransferase, C-terminal domain"/>
    <property type="match status" value="1"/>
</dbReference>
<comment type="subcellular location">
    <subcellularLocation>
        <location evidence="8">Cytoplasm</location>
    </subcellularLocation>
</comment>
<dbReference type="InterPro" id="IPR010137">
    <property type="entry name" value="Lipid_A_LpxA"/>
</dbReference>
<comment type="catalytic activity">
    <reaction evidence="8">
        <text>a (3R)-hydroxyacyl-[ACP] + UDP-N-acetyl-alpha-D-glucosamine = a UDP-3-O-[(3R)-3-hydroxyacyl]-N-acetyl-alpha-D-glucosamine + holo-[ACP]</text>
        <dbReference type="Rhea" id="RHEA:67812"/>
        <dbReference type="Rhea" id="RHEA-COMP:9685"/>
        <dbReference type="Rhea" id="RHEA-COMP:9945"/>
        <dbReference type="ChEBI" id="CHEBI:57705"/>
        <dbReference type="ChEBI" id="CHEBI:64479"/>
        <dbReference type="ChEBI" id="CHEBI:78827"/>
        <dbReference type="ChEBI" id="CHEBI:173225"/>
        <dbReference type="EC" id="2.3.1.129"/>
    </reaction>
</comment>
<dbReference type="Pfam" id="PF13720">
    <property type="entry name" value="Acetyltransf_11"/>
    <property type="match status" value="1"/>
</dbReference>
<evidence type="ECO:0000313" key="11">
    <source>
        <dbReference type="Proteomes" id="UP001499852"/>
    </source>
</evidence>
<comment type="function">
    <text evidence="8">Involved in the biosynthesis of lipid A, a phosphorylated glycolipid that anchors the lipopolysaccharide to the outer membrane of the cell.</text>
</comment>
<dbReference type="EMBL" id="BAABIA010000001">
    <property type="protein sequence ID" value="GAA5132631.1"/>
    <property type="molecule type" value="Genomic_DNA"/>
</dbReference>
<keyword evidence="2 8" id="KW-0444">Lipid biosynthesis</keyword>
<dbReference type="Proteomes" id="UP001499852">
    <property type="component" value="Unassembled WGS sequence"/>
</dbReference>
<dbReference type="EC" id="2.3.1.129" evidence="8"/>
<evidence type="ECO:0000256" key="7">
    <source>
        <dbReference type="ARBA" id="ARBA00023315"/>
    </source>
</evidence>
<dbReference type="InterPro" id="IPR037157">
    <property type="entry name" value="Acetyltransf_C_sf"/>
</dbReference>
<dbReference type="InterPro" id="IPR018357">
    <property type="entry name" value="Hexapep_transf_CS"/>
</dbReference>
<dbReference type="RefSeq" id="WP_345734412.1">
    <property type="nucleotide sequence ID" value="NZ_BAABIA010000001.1"/>
</dbReference>
<dbReference type="CDD" id="cd03351">
    <property type="entry name" value="LbH_UDP-GlcNAc_AT"/>
    <property type="match status" value="1"/>
</dbReference>
<evidence type="ECO:0000256" key="2">
    <source>
        <dbReference type="ARBA" id="ARBA00022516"/>
    </source>
</evidence>
<keyword evidence="1 8" id="KW-0963">Cytoplasm</keyword>
<evidence type="ECO:0000259" key="9">
    <source>
        <dbReference type="Pfam" id="PF13720"/>
    </source>
</evidence>
<protein>
    <recommendedName>
        <fullName evidence="8">Acyl-[acyl-carrier-protein]--UDP-N-acetylglucosamine O-acyltransferase</fullName>
        <shortName evidence="8">UDP-N-acetylglucosamine acyltransferase</shortName>
        <ecNumber evidence="8">2.3.1.129</ecNumber>
    </recommendedName>
</protein>
<comment type="pathway">
    <text evidence="8">Glycolipid biosynthesis; lipid IV(A) biosynthesis; lipid IV(A) from (3R)-3-hydroxytetradecanoyl-[acyl-carrier-protein] and UDP-N-acetyl-alpha-D-glucosamine: step 1/6.</text>
</comment>
<keyword evidence="11" id="KW-1185">Reference proteome</keyword>
<dbReference type="InterPro" id="IPR001451">
    <property type="entry name" value="Hexapep"/>
</dbReference>
<dbReference type="PIRSF" id="PIRSF000456">
    <property type="entry name" value="UDP-GlcNAc_acltr"/>
    <property type="match status" value="1"/>
</dbReference>
<evidence type="ECO:0000256" key="5">
    <source>
        <dbReference type="ARBA" id="ARBA00022737"/>
    </source>
</evidence>
<evidence type="ECO:0000313" key="10">
    <source>
        <dbReference type="EMBL" id="GAA5132631.1"/>
    </source>
</evidence>
<proteinExistence type="inferred from homology"/>
<accession>A0ABP9NWS0</accession>
<name>A0ABP9NWS0_9BACT</name>